<name>E6Q7N2_9ZZZZ</name>
<proteinExistence type="predicted"/>
<organism evidence="1">
    <name type="scientific">mine drainage metagenome</name>
    <dbReference type="NCBI Taxonomy" id="410659"/>
    <lineage>
        <taxon>unclassified sequences</taxon>
        <taxon>metagenomes</taxon>
        <taxon>ecological metagenomes</taxon>
    </lineage>
</organism>
<evidence type="ECO:0000313" key="1">
    <source>
        <dbReference type="EMBL" id="CBI03207.1"/>
    </source>
</evidence>
<protein>
    <submittedName>
        <fullName evidence="1">Uncharacterized protein</fullName>
    </submittedName>
</protein>
<comment type="caution">
    <text evidence="1">The sequence shown here is derived from an EMBL/GenBank/DDBJ whole genome shotgun (WGS) entry which is preliminary data.</text>
</comment>
<dbReference type="EMBL" id="CABO01000051">
    <property type="protein sequence ID" value="CBI03207.1"/>
    <property type="molecule type" value="Genomic_DNA"/>
</dbReference>
<gene>
    <name evidence="1" type="ORF">CARN4_1365</name>
</gene>
<reference evidence="1" key="1">
    <citation type="submission" date="2009-10" db="EMBL/GenBank/DDBJ databases">
        <title>Diversity of trophic interactions inside an arsenic-rich microbial ecosystem.</title>
        <authorList>
            <person name="Bertin P.N."/>
            <person name="Heinrich-Salmeron A."/>
            <person name="Pelletier E."/>
            <person name="Goulhen-Chollet F."/>
            <person name="Arsene-Ploetze F."/>
            <person name="Gallien S."/>
            <person name="Calteau A."/>
            <person name="Vallenet D."/>
            <person name="Casiot C."/>
            <person name="Chane-Woon-Ming B."/>
            <person name="Giloteaux L."/>
            <person name="Barakat M."/>
            <person name="Bonnefoy V."/>
            <person name="Bruneel O."/>
            <person name="Chandler M."/>
            <person name="Cleiss J."/>
            <person name="Duran R."/>
            <person name="Elbaz-Poulichet F."/>
            <person name="Fonknechten N."/>
            <person name="Lauga B."/>
            <person name="Mornico D."/>
            <person name="Ortet P."/>
            <person name="Schaeffer C."/>
            <person name="Siguier P."/>
            <person name="Alexander Thil Smith A."/>
            <person name="Van Dorsselaer A."/>
            <person name="Weissenbach J."/>
            <person name="Medigue C."/>
            <person name="Le Paslier D."/>
        </authorList>
    </citation>
    <scope>NUCLEOTIDE SEQUENCE</scope>
</reference>
<sequence length="183" mass="20921">MQNDDVILGLDDAVVRDVFAHYGRALYLAHCLERSIAGTLLHVEWRANLKGPMTPLAFQESGDEFFAKLEKMPMGRLIGRLKNQDDVPLDLRTALDECNAARNVLVHYYFWNRAGEIALDAGQRKMIKECDEFCTLFERTDQTLMDYVAPYAERHGISKEALQAELVRVFQDAQANLELDLEQ</sequence>
<dbReference type="AlphaFoldDB" id="E6Q7N2"/>
<accession>E6Q7N2</accession>